<protein>
    <submittedName>
        <fullName evidence="1">Uncharacterized protein</fullName>
    </submittedName>
</protein>
<reference evidence="1 2" key="1">
    <citation type="journal article" date="2019" name="Emerg. Microbes Infect.">
        <title>Comprehensive subspecies identification of 175 nontuberculous mycobacteria species based on 7547 genomic profiles.</title>
        <authorList>
            <person name="Matsumoto Y."/>
            <person name="Kinjo T."/>
            <person name="Motooka D."/>
            <person name="Nabeya D."/>
            <person name="Jung N."/>
            <person name="Uechi K."/>
            <person name="Horii T."/>
            <person name="Iida T."/>
            <person name="Fujita J."/>
            <person name="Nakamura S."/>
        </authorList>
    </citation>
    <scope>NUCLEOTIDE SEQUENCE [LARGE SCALE GENOMIC DNA]</scope>
    <source>
        <strain evidence="1 2">JCM 30275</strain>
    </source>
</reference>
<sequence>MVVPTIEATTIRLRGTPSTRSASVVLIDSLSARKVHIIASTPSPGAAFGAGACGAGGAVLGNHTRKPPIGGCQGLSARAG</sequence>
<evidence type="ECO:0000313" key="2">
    <source>
        <dbReference type="Proteomes" id="UP000467249"/>
    </source>
</evidence>
<accession>A0A6N4W6B0</accession>
<name>A0A6N4W6B0_9MYCO</name>
<proteinExistence type="predicted"/>
<dbReference type="KEGG" id="many:MANY_02680"/>
<keyword evidence="2" id="KW-1185">Reference proteome</keyword>
<dbReference type="Proteomes" id="UP000467249">
    <property type="component" value="Chromosome"/>
</dbReference>
<dbReference type="EMBL" id="AP022620">
    <property type="protein sequence ID" value="BBZ74931.1"/>
    <property type="molecule type" value="Genomic_DNA"/>
</dbReference>
<gene>
    <name evidence="1" type="ORF">MANY_02680</name>
</gene>
<organism evidence="1 2">
    <name type="scientific">Mycolicibacterium anyangense</name>
    <dbReference type="NCBI Taxonomy" id="1431246"/>
    <lineage>
        <taxon>Bacteria</taxon>
        <taxon>Bacillati</taxon>
        <taxon>Actinomycetota</taxon>
        <taxon>Actinomycetes</taxon>
        <taxon>Mycobacteriales</taxon>
        <taxon>Mycobacteriaceae</taxon>
        <taxon>Mycolicibacterium</taxon>
    </lineage>
</organism>
<evidence type="ECO:0000313" key="1">
    <source>
        <dbReference type="EMBL" id="BBZ74931.1"/>
    </source>
</evidence>
<dbReference type="AlphaFoldDB" id="A0A6N4W6B0"/>